<gene>
    <name evidence="1" type="ORF">KCG49_15525</name>
</gene>
<proteinExistence type="predicted"/>
<comment type="caution">
    <text evidence="1">The sequence shown here is derived from an EMBL/GenBank/DDBJ whole genome shotgun (WGS) entry which is preliminary data.</text>
</comment>
<accession>A0A9X1FCK3</accession>
<organism evidence="1 2">
    <name type="scientific">Winogradskyella luteola</name>
    <dbReference type="NCBI Taxonomy" id="2828330"/>
    <lineage>
        <taxon>Bacteria</taxon>
        <taxon>Pseudomonadati</taxon>
        <taxon>Bacteroidota</taxon>
        <taxon>Flavobacteriia</taxon>
        <taxon>Flavobacteriales</taxon>
        <taxon>Flavobacteriaceae</taxon>
        <taxon>Winogradskyella</taxon>
    </lineage>
</organism>
<dbReference type="EMBL" id="JAGSPD010000019">
    <property type="protein sequence ID" value="MBV7270598.1"/>
    <property type="molecule type" value="Genomic_DNA"/>
</dbReference>
<dbReference type="RefSeq" id="WP_218547817.1">
    <property type="nucleotide sequence ID" value="NZ_JAGSPD010000019.1"/>
</dbReference>
<dbReference type="PROSITE" id="PS51257">
    <property type="entry name" value="PROKAR_LIPOPROTEIN"/>
    <property type="match status" value="1"/>
</dbReference>
<dbReference type="AlphaFoldDB" id="A0A9X1FCK3"/>
<keyword evidence="2" id="KW-1185">Reference proteome</keyword>
<protein>
    <submittedName>
        <fullName evidence="1">Uncharacterized protein</fullName>
    </submittedName>
</protein>
<dbReference type="Proteomes" id="UP001138894">
    <property type="component" value="Unassembled WGS sequence"/>
</dbReference>
<name>A0A9X1FCK3_9FLAO</name>
<reference evidence="1" key="1">
    <citation type="submission" date="2021-04" db="EMBL/GenBank/DDBJ databases">
        <authorList>
            <person name="Pira H."/>
            <person name="Risdian C."/>
            <person name="Wink J."/>
        </authorList>
    </citation>
    <scope>NUCLEOTIDE SEQUENCE</scope>
    <source>
        <strain evidence="1">WHY3</strain>
    </source>
</reference>
<evidence type="ECO:0000313" key="2">
    <source>
        <dbReference type="Proteomes" id="UP001138894"/>
    </source>
</evidence>
<sequence>MKKILFSFLIALVLVGCDEEDIERANRVSFENEQIEVKVPADAVDYQQTVKVYTSTVSGSARQFPIVVDEDGTTVDSSIYSLPTSVTIPADSNVGEFDLTISDIGITFDVATLALEFDTDSGVFSGSTVLNISELCEDTIVNLTLNFDGFAEEAVWELYDLSVSPPAVIATGGAGGAYTDLDNSSLTVDFCLPSGGYGIIVYDTYGDGGTGYVVTDANGTTLSSGTTPDAGGGYPVLTQDTDTFNIN</sequence>
<evidence type="ECO:0000313" key="1">
    <source>
        <dbReference type="EMBL" id="MBV7270598.1"/>
    </source>
</evidence>